<dbReference type="Proteomes" id="UP000011785">
    <property type="component" value="Segment"/>
</dbReference>
<dbReference type="EMBL" id="MZ727584">
    <property type="protein sequence ID" value="UBO76519.1"/>
    <property type="molecule type" value="Genomic_DNA"/>
</dbReference>
<reference evidence="1 5" key="1">
    <citation type="journal article" date="2008" name="J. Virol. Methods">
        <title>Sequencing of the large dsDNA genome of Oryctes rhinoceros nudivirus using multiple displacement amplification of nanogram amounts of virus DNA.</title>
        <authorList>
            <person name="Wang Y."/>
            <person name="Kleespies R.G."/>
            <person name="Ramle M.B."/>
            <person name="Jehle J.A."/>
        </authorList>
    </citation>
    <scope>NUCLEOTIDE SEQUENCE [LARGE SCALE GENOMIC DNA]</scope>
    <source>
        <strain evidence="5">Isolate Oryctes rhinoceros/Malaysia/Ma07/2007</strain>
        <strain evidence="1">Ma07</strain>
    </source>
</reference>
<dbReference type="EMBL" id="EU747721">
    <property type="protein sequence ID" value="ACH96240.1"/>
    <property type="molecule type" value="Genomic_DNA"/>
</dbReference>
<reference evidence="4" key="4">
    <citation type="submission" date="2021-08" db="EMBL/GenBank/DDBJ databases">
        <title>Whole genome sequence of Oryctes rhinoceros Nudivirus detected in Riau Province, Indonesia.</title>
        <authorList>
            <person name="Kurnia Y.W."/>
            <person name="Tanjung Z.A."/>
            <person name="Utomo C."/>
            <person name="Naim M."/>
            <person name="Situmorang E.C."/>
            <person name="Liwang T."/>
        </authorList>
    </citation>
    <scope>NUCLEOTIDE SEQUENCE</scope>
    <source>
        <strain evidence="4">LiboV</strain>
    </source>
</reference>
<proteinExistence type="predicted"/>
<dbReference type="RefSeq" id="YP_002321421.1">
    <property type="nucleotide sequence ID" value="NC_011588.1"/>
</dbReference>
<evidence type="ECO:0000313" key="2">
    <source>
        <dbReference type="EMBL" id="QHG11342.1"/>
    </source>
</evidence>
<reference evidence="2" key="2">
    <citation type="journal article" date="2020" name="J. ISSAAS">
        <title>Complete genome sequence of Oryctes rhinoceros Nudivirus isolated from Coconut Rhinoceros Beetle in the Solomon Islands.</title>
        <authorList>
            <person name="Etebari K."/>
            <person name="Filipovic I."/>
            <person name="Rasic G."/>
            <person name="Devine G.J."/>
            <person name="Tsatsia H."/>
            <person name="Furlong M.J."/>
        </authorList>
    </citation>
    <scope>NUCLEOTIDE SEQUENCE</scope>
    <source>
        <strain evidence="2">Solomon Islands</strain>
    </source>
</reference>
<gene>
    <name evidence="2" type="ORF">SI_OrNV_gp110</name>
</gene>
<organism evidence="2">
    <name type="scientific">Oryctes rhinoceros nudivirus</name>
    <dbReference type="NCBI Taxonomy" id="92521"/>
    <lineage>
        <taxon>Viruses</taxon>
        <taxon>Viruses incertae sedis</taxon>
        <taxon>Naldaviricetes</taxon>
        <taxon>Lefavirales</taxon>
        <taxon>Nudiviridae</taxon>
        <taxon>Alphanudivirus</taxon>
        <taxon>Alphanudivirus oryrhinocerotis</taxon>
    </lineage>
</organism>
<accession>A0A6B9QQT4</accession>
<name>A0A6B9QQT4_9VIRU</name>
<dbReference type="EMBL" id="MT150137">
    <property type="protein sequence ID" value="QKE59572.1"/>
    <property type="molecule type" value="Genomic_DNA"/>
</dbReference>
<protein>
    <submittedName>
        <fullName evidence="2">Uncharacterized protein</fullName>
    </submittedName>
</protein>
<evidence type="ECO:0000313" key="5">
    <source>
        <dbReference type="Proteomes" id="UP000011785"/>
    </source>
</evidence>
<keyword evidence="5" id="KW-1185">Reference proteome</keyword>
<dbReference type="EMBL" id="MN623374">
    <property type="protein sequence ID" value="QHG11342.1"/>
    <property type="molecule type" value="Genomic_DNA"/>
</dbReference>
<accession>B7SVD1</accession>
<evidence type="ECO:0000313" key="4">
    <source>
        <dbReference type="EMBL" id="UBO76519.1"/>
    </source>
</evidence>
<sequence>MVIPYISYQQNSYQQNENLKVARLSDRFLNARPKTTKFCKVDALLWEINIELTKMPNMNALFLISACRI</sequence>
<evidence type="ECO:0000313" key="1">
    <source>
        <dbReference type="EMBL" id="ACH96240.1"/>
    </source>
</evidence>
<evidence type="ECO:0000313" key="3">
    <source>
        <dbReference type="EMBL" id="QKE59572.1"/>
    </source>
</evidence>
<reference evidence="3" key="3">
    <citation type="submission" date="2020-03" db="EMBL/GenBank/DDBJ databases">
        <title>Whole genome sequence of Oryctes rhinoceros Nudivirus isolated in Riau Province, Indonesia.</title>
        <authorList>
            <person name="Kurnia Y.W."/>
            <person name="Tanjung Z.A."/>
            <person name="Utomo C."/>
            <person name="Naim M."/>
            <person name="Situmorang E.C."/>
            <person name="Liwang T."/>
        </authorList>
    </citation>
    <scope>NUCLEOTIDE SEQUENCE</scope>
    <source>
        <strain evidence="3">LiboV</strain>
    </source>
</reference>
<dbReference type="KEGG" id="vg:7047290"/>